<feature type="transmembrane region" description="Helical" evidence="1">
    <location>
        <begin position="74"/>
        <end position="95"/>
    </location>
</feature>
<dbReference type="Pfam" id="PF05656">
    <property type="entry name" value="DUF805"/>
    <property type="match status" value="1"/>
</dbReference>
<feature type="transmembrane region" description="Helical" evidence="1">
    <location>
        <begin position="148"/>
        <end position="173"/>
    </location>
</feature>
<dbReference type="PANTHER" id="PTHR34980:SF3">
    <property type="entry name" value="BLR8105 PROTEIN"/>
    <property type="match status" value="1"/>
</dbReference>
<dbReference type="AlphaFoldDB" id="A0A4P9VRC1"/>
<evidence type="ECO:0000313" key="3">
    <source>
        <dbReference type="Proteomes" id="UP000257039"/>
    </source>
</evidence>
<protein>
    <submittedName>
        <fullName evidence="2">DUF805 domain-containing protein</fullName>
    </submittedName>
</protein>
<sequence>MQLETPYKTPSAMDTAVEEIATYSPKVFASEGRIGRLRFLVYSMLYQFLLALIFGISAGIISTIDKSSVGEMPIIIGALIGLVVIVSIWVALVPVKRRLHDMDCTAWWAIIYFIPLIQFIFYLVLLFAPGTAVSNRFGPKPDKNSIPIIVFGLIFPLLTVGIGVAAALAIPAYNDYVQRVQL</sequence>
<name>A0A4P9VRC1_9GAMM</name>
<comment type="caution">
    <text evidence="2">The sequence shown here is derived from an EMBL/GenBank/DDBJ whole genome shotgun (WGS) entry which is preliminary data.</text>
</comment>
<dbReference type="EMBL" id="NDXW01000001">
    <property type="protein sequence ID" value="RDH45576.1"/>
    <property type="molecule type" value="Genomic_DNA"/>
</dbReference>
<keyword evidence="1" id="KW-0472">Membrane</keyword>
<evidence type="ECO:0000313" key="2">
    <source>
        <dbReference type="EMBL" id="RDH45576.1"/>
    </source>
</evidence>
<keyword evidence="1" id="KW-1133">Transmembrane helix</keyword>
<keyword evidence="3" id="KW-1185">Reference proteome</keyword>
<dbReference type="GO" id="GO:0005886">
    <property type="term" value="C:plasma membrane"/>
    <property type="evidence" value="ECO:0007669"/>
    <property type="project" value="TreeGrafter"/>
</dbReference>
<gene>
    <name evidence="2" type="ORF">B9G39_20155</name>
</gene>
<evidence type="ECO:0000256" key="1">
    <source>
        <dbReference type="SAM" id="Phobius"/>
    </source>
</evidence>
<proteinExistence type="predicted"/>
<accession>A0A4P9VRC1</accession>
<dbReference type="PANTHER" id="PTHR34980">
    <property type="entry name" value="INNER MEMBRANE PROTEIN-RELATED-RELATED"/>
    <property type="match status" value="1"/>
</dbReference>
<feature type="transmembrane region" description="Helical" evidence="1">
    <location>
        <begin position="107"/>
        <end position="128"/>
    </location>
</feature>
<keyword evidence="1" id="KW-0812">Transmembrane</keyword>
<dbReference type="Proteomes" id="UP000257039">
    <property type="component" value="Unassembled WGS sequence"/>
</dbReference>
<reference evidence="2 3" key="1">
    <citation type="submission" date="2017-04" db="EMBL/GenBank/DDBJ databases">
        <title>Draft genome sequence of Zooshikella ganghwensis VG4 isolated from Red Sea sediments.</title>
        <authorList>
            <person name="Rehman Z."/>
            <person name="Alam I."/>
            <person name="Kamau A."/>
            <person name="Bajic V."/>
            <person name="Leiknes T."/>
        </authorList>
    </citation>
    <scope>NUCLEOTIDE SEQUENCE [LARGE SCALE GENOMIC DNA]</scope>
    <source>
        <strain evidence="2 3">VG4</strain>
    </source>
</reference>
<organism evidence="2 3">
    <name type="scientific">Zooshikella ganghwensis</name>
    <dbReference type="NCBI Taxonomy" id="202772"/>
    <lineage>
        <taxon>Bacteria</taxon>
        <taxon>Pseudomonadati</taxon>
        <taxon>Pseudomonadota</taxon>
        <taxon>Gammaproteobacteria</taxon>
        <taxon>Oceanospirillales</taxon>
        <taxon>Zooshikellaceae</taxon>
        <taxon>Zooshikella</taxon>
    </lineage>
</organism>
<dbReference type="RefSeq" id="WP_094788516.1">
    <property type="nucleotide sequence ID" value="NZ_NDXW01000001.1"/>
</dbReference>
<feature type="transmembrane region" description="Helical" evidence="1">
    <location>
        <begin position="39"/>
        <end position="62"/>
    </location>
</feature>
<dbReference type="InterPro" id="IPR008523">
    <property type="entry name" value="DUF805"/>
</dbReference>